<evidence type="ECO:0000313" key="1">
    <source>
        <dbReference type="EMBL" id="WHY52549.1"/>
    </source>
</evidence>
<protein>
    <submittedName>
        <fullName evidence="1">Uncharacterized protein</fullName>
    </submittedName>
</protein>
<sequence>MKTPVKELRIHHDYLFTLSDEVLDSYQIVSFGHSGCHYKMVGLEDQHIQFLLERDKKMKIEMPMLFEASMKRFIAEMQRFFHYELNLIVNDWGTMRYLAQQSLPPNISLSLGRQLIFSYGNCPWYEDILQYEEQATKEQFLQLNIANPSMIRFMKENGVTEIDVDVNIHMENSVQLLRDEGIKVNGFLNYPLVSTSRSCHTLRLHAEQIGKCQHLCNSGILIEPRERWNRFEDTTIKISREGREKIGNLIIYGNMVVQDMKKLNESIPFEVDSLCDDARFSPILLKEEAIN</sequence>
<gene>
    <name evidence="1" type="ORF">QNH24_04760</name>
</gene>
<proteinExistence type="predicted"/>
<dbReference type="EMBL" id="CP126101">
    <property type="protein sequence ID" value="WHY52549.1"/>
    <property type="molecule type" value="Genomic_DNA"/>
</dbReference>
<accession>A0AAX3X0V4</accession>
<name>A0AAX3X0V4_9BACI</name>
<organism evidence="1 2">
    <name type="scientific">Lysinibacillus pakistanensis</name>
    <dbReference type="NCBI Taxonomy" id="759811"/>
    <lineage>
        <taxon>Bacteria</taxon>
        <taxon>Bacillati</taxon>
        <taxon>Bacillota</taxon>
        <taxon>Bacilli</taxon>
        <taxon>Bacillales</taxon>
        <taxon>Bacillaceae</taxon>
        <taxon>Lysinibacillus</taxon>
    </lineage>
</organism>
<dbReference type="AlphaFoldDB" id="A0AAX3X0V4"/>
<dbReference type="Proteomes" id="UP001178322">
    <property type="component" value="Chromosome"/>
</dbReference>
<evidence type="ECO:0000313" key="2">
    <source>
        <dbReference type="Proteomes" id="UP001178322"/>
    </source>
</evidence>
<reference evidence="1" key="1">
    <citation type="submission" date="2023-05" db="EMBL/GenBank/DDBJ databases">
        <title>Comparative genomics of Bacillaceae isolates and their secondary metabolite potential.</title>
        <authorList>
            <person name="Song L."/>
            <person name="Nielsen L.J."/>
            <person name="Mohite O."/>
            <person name="Xu X."/>
            <person name="Weber T."/>
            <person name="Kovacs A.T."/>
        </authorList>
    </citation>
    <scope>NUCLEOTIDE SEQUENCE</scope>
    <source>
        <strain evidence="1">LY1</strain>
    </source>
</reference>
<dbReference type="RefSeq" id="WP_283870979.1">
    <property type="nucleotide sequence ID" value="NZ_CP126101.1"/>
</dbReference>